<dbReference type="EMBL" id="JAEKJA010000026">
    <property type="protein sequence ID" value="MBJ3778311.1"/>
    <property type="molecule type" value="Genomic_DNA"/>
</dbReference>
<dbReference type="RefSeq" id="WP_198884214.1">
    <property type="nucleotide sequence ID" value="NZ_JAEKJA010000026.1"/>
</dbReference>
<dbReference type="PANTHER" id="PTHR23419:SF8">
    <property type="entry name" value="FI09726P"/>
    <property type="match status" value="1"/>
</dbReference>
<comment type="caution">
    <text evidence="2">The sequence shown here is derived from an EMBL/GenBank/DDBJ whole genome shotgun (WGS) entry which is preliminary data.</text>
</comment>
<protein>
    <submittedName>
        <fullName evidence="2">Divalent-cation tolerance protein CutA</fullName>
    </submittedName>
</protein>
<dbReference type="AlphaFoldDB" id="A0A934IT44"/>
<dbReference type="PANTHER" id="PTHR23419">
    <property type="entry name" value="DIVALENT CATION TOLERANCE CUTA-RELATED"/>
    <property type="match status" value="1"/>
</dbReference>
<dbReference type="GO" id="GO:0010038">
    <property type="term" value="P:response to metal ion"/>
    <property type="evidence" value="ECO:0007669"/>
    <property type="project" value="InterPro"/>
</dbReference>
<dbReference type="InterPro" id="IPR011322">
    <property type="entry name" value="N-reg_PII-like_a/b"/>
</dbReference>
<name>A0A934IT44_9HYPH</name>
<sequence>MARVDEIMVAETTTPTREIAEVIAAALVERREAACVHIMEISSVFRWEGGVENESEWRLSAKTVRARLGAVKATIAELHTYDLPAFCATPADASSEFGRWVMEECAPVLQG</sequence>
<dbReference type="InterPro" id="IPR004323">
    <property type="entry name" value="Ion_tolerance_CutA"/>
</dbReference>
<comment type="similarity">
    <text evidence="1">Belongs to the CutA family.</text>
</comment>
<evidence type="ECO:0000256" key="1">
    <source>
        <dbReference type="ARBA" id="ARBA00010169"/>
    </source>
</evidence>
<dbReference type="Gene3D" id="3.30.70.120">
    <property type="match status" value="1"/>
</dbReference>
<keyword evidence="3" id="KW-1185">Reference proteome</keyword>
<dbReference type="Pfam" id="PF03091">
    <property type="entry name" value="CutA1"/>
    <property type="match status" value="1"/>
</dbReference>
<dbReference type="GO" id="GO:0005507">
    <property type="term" value="F:copper ion binding"/>
    <property type="evidence" value="ECO:0007669"/>
    <property type="project" value="TreeGrafter"/>
</dbReference>
<dbReference type="InterPro" id="IPR015867">
    <property type="entry name" value="N-reg_PII/ATP_PRibTrfase_C"/>
</dbReference>
<reference evidence="2" key="1">
    <citation type="submission" date="2020-12" db="EMBL/GenBank/DDBJ databases">
        <title>Bacterial taxonomy.</title>
        <authorList>
            <person name="Pan X."/>
        </authorList>
    </citation>
    <scope>NUCLEOTIDE SEQUENCE</scope>
    <source>
        <strain evidence="2">B2012</strain>
    </source>
</reference>
<proteinExistence type="inferred from homology"/>
<dbReference type="Proteomes" id="UP000609531">
    <property type="component" value="Unassembled WGS sequence"/>
</dbReference>
<evidence type="ECO:0000313" key="3">
    <source>
        <dbReference type="Proteomes" id="UP000609531"/>
    </source>
</evidence>
<dbReference type="SUPFAM" id="SSF54913">
    <property type="entry name" value="GlnB-like"/>
    <property type="match status" value="1"/>
</dbReference>
<accession>A0A934IT44</accession>
<gene>
    <name evidence="2" type="ORF">JCR33_21610</name>
</gene>
<evidence type="ECO:0000313" key="2">
    <source>
        <dbReference type="EMBL" id="MBJ3778311.1"/>
    </source>
</evidence>
<organism evidence="2 3">
    <name type="scientific">Acuticoccus mangrovi</name>
    <dbReference type="NCBI Taxonomy" id="2796142"/>
    <lineage>
        <taxon>Bacteria</taxon>
        <taxon>Pseudomonadati</taxon>
        <taxon>Pseudomonadota</taxon>
        <taxon>Alphaproteobacteria</taxon>
        <taxon>Hyphomicrobiales</taxon>
        <taxon>Amorphaceae</taxon>
        <taxon>Acuticoccus</taxon>
    </lineage>
</organism>